<dbReference type="RefSeq" id="WP_378211263.1">
    <property type="nucleotide sequence ID" value="NZ_JBHLZP010000485.1"/>
</dbReference>
<comment type="caution">
    <text evidence="1">The sequence shown here is derived from an EMBL/GenBank/DDBJ whole genome shotgun (WGS) entry which is preliminary data.</text>
</comment>
<organism evidence="1 2">
    <name type="scientific">Actinoallomurus acaciae</name>
    <dbReference type="NCBI Taxonomy" id="502577"/>
    <lineage>
        <taxon>Bacteria</taxon>
        <taxon>Bacillati</taxon>
        <taxon>Actinomycetota</taxon>
        <taxon>Actinomycetes</taxon>
        <taxon>Streptosporangiales</taxon>
        <taxon>Thermomonosporaceae</taxon>
        <taxon>Actinoallomurus</taxon>
    </lineage>
</organism>
<proteinExistence type="predicted"/>
<dbReference type="Proteomes" id="UP001589627">
    <property type="component" value="Unassembled WGS sequence"/>
</dbReference>
<accession>A0ABV5YUQ2</accession>
<gene>
    <name evidence="1" type="ORF">ACFFNX_39425</name>
</gene>
<dbReference type="EMBL" id="JBHLZP010000485">
    <property type="protein sequence ID" value="MFB9838246.1"/>
    <property type="molecule type" value="Genomic_DNA"/>
</dbReference>
<evidence type="ECO:0000313" key="2">
    <source>
        <dbReference type="Proteomes" id="UP001589627"/>
    </source>
</evidence>
<name>A0ABV5YUQ2_9ACTN</name>
<sequence>MQFIESSVVGVRSAVITLACRSGPLRFVLFPMIHVGERSFYAQVTTRLLECAIIVAESAPTGSAPVQERMSRIRFDGLVDQMSALDLDSLAIPVCYEAAPPTPKTRAERLRHTAEDSMGAVALRLLGRYGDPLRVPGLDESDDHDDRWEGGRVERWMRERVVDRRDDALNNRLTALYQEHHARPITVAVVYGAAHMPAVVEHLGTEFGYSVKGAEWLFVAHAPS</sequence>
<keyword evidence="2" id="KW-1185">Reference proteome</keyword>
<protein>
    <submittedName>
        <fullName evidence="1">Uncharacterized protein</fullName>
    </submittedName>
</protein>
<reference evidence="1 2" key="1">
    <citation type="submission" date="2024-09" db="EMBL/GenBank/DDBJ databases">
        <authorList>
            <person name="Sun Q."/>
            <person name="Mori K."/>
        </authorList>
    </citation>
    <scope>NUCLEOTIDE SEQUENCE [LARGE SCALE GENOMIC DNA]</scope>
    <source>
        <strain evidence="1 2">TBRC 0563</strain>
    </source>
</reference>
<evidence type="ECO:0000313" key="1">
    <source>
        <dbReference type="EMBL" id="MFB9838246.1"/>
    </source>
</evidence>